<reference evidence="2 3" key="2">
    <citation type="submission" date="2018-11" db="EMBL/GenBank/DDBJ databases">
        <authorList>
            <consortium name="Pathogen Informatics"/>
        </authorList>
    </citation>
    <scope>NUCLEOTIDE SEQUENCE [LARGE SCALE GENOMIC DNA]</scope>
</reference>
<accession>A0A183HN27</accession>
<dbReference type="EMBL" id="UZAJ01010419">
    <property type="protein sequence ID" value="VDO57859.1"/>
    <property type="molecule type" value="Genomic_DNA"/>
</dbReference>
<dbReference type="STRING" id="387005.A0A183HN27"/>
<evidence type="ECO:0000256" key="1">
    <source>
        <dbReference type="SAM" id="MobiDB-lite"/>
    </source>
</evidence>
<protein>
    <submittedName>
        <fullName evidence="2 4">Uncharacterized protein</fullName>
    </submittedName>
</protein>
<name>A0A183HN27_9BILA</name>
<feature type="compositionally biased region" description="Polar residues" evidence="1">
    <location>
        <begin position="53"/>
        <end position="78"/>
    </location>
</feature>
<reference evidence="4" key="1">
    <citation type="submission" date="2016-06" db="UniProtKB">
        <authorList>
            <consortium name="WormBaseParasite"/>
        </authorList>
    </citation>
    <scope>IDENTIFICATION</scope>
</reference>
<sequence length="106" mass="11194">MRIILGRPKYSSTTHAAVASCSNITLPFSTSAAAAHAAAQAPSCSSSILNGAANPSSMTNQQPSSYVLPSPSVRSYSQRPGIRRCTRLQDTLKQEVCDLDLISDLP</sequence>
<evidence type="ECO:0000313" key="2">
    <source>
        <dbReference type="EMBL" id="VDO57859.1"/>
    </source>
</evidence>
<dbReference type="Proteomes" id="UP000267606">
    <property type="component" value="Unassembled WGS sequence"/>
</dbReference>
<evidence type="ECO:0000313" key="4">
    <source>
        <dbReference type="WBParaSite" id="OFLC_0000888801-mRNA-1"/>
    </source>
</evidence>
<dbReference type="WBParaSite" id="OFLC_0000888801-mRNA-1">
    <property type="protein sequence ID" value="OFLC_0000888801-mRNA-1"/>
    <property type="gene ID" value="OFLC_0000888801"/>
</dbReference>
<feature type="region of interest" description="Disordered" evidence="1">
    <location>
        <begin position="50"/>
        <end position="79"/>
    </location>
</feature>
<proteinExistence type="predicted"/>
<keyword evidence="3" id="KW-1185">Reference proteome</keyword>
<evidence type="ECO:0000313" key="3">
    <source>
        <dbReference type="Proteomes" id="UP000267606"/>
    </source>
</evidence>
<gene>
    <name evidence="2" type="ORF">OFLC_LOCUS8886</name>
</gene>
<dbReference type="AlphaFoldDB" id="A0A183HN27"/>
<organism evidence="4">
    <name type="scientific">Onchocerca flexuosa</name>
    <dbReference type="NCBI Taxonomy" id="387005"/>
    <lineage>
        <taxon>Eukaryota</taxon>
        <taxon>Metazoa</taxon>
        <taxon>Ecdysozoa</taxon>
        <taxon>Nematoda</taxon>
        <taxon>Chromadorea</taxon>
        <taxon>Rhabditida</taxon>
        <taxon>Spirurina</taxon>
        <taxon>Spiruromorpha</taxon>
        <taxon>Filarioidea</taxon>
        <taxon>Onchocercidae</taxon>
        <taxon>Onchocerca</taxon>
    </lineage>
</organism>
<dbReference type="PROSITE" id="PS51257">
    <property type="entry name" value="PROKAR_LIPOPROTEIN"/>
    <property type="match status" value="1"/>
</dbReference>